<name>A0A183FWC5_HELPZ</name>
<proteinExistence type="predicted"/>
<sequence length="447" mass="49094">MDEGCNPQTVEECNLATTAAMTELMDQMRFRSKTLIDGQEDILTLTEYEADALSHRPDQWRAAGRQPDDSHVRIHTEVGLVAAVAKYEQVLMESELSDSFQGVVAALFEADMRICEDTLDIVLDLAKKRKAHLEALIAVKRLETQLSLSISDALKRASDKAQLADDLRKKVREGDYSFFVPGLEKGDKTSAVSPISVMSSLDNICQARLFSSDLSAVSSNPVPRNTVLSSLPAAGISSSSFQIRKRPQYSSEAARRVLGELGSVATDNEEPSATLLFSTLPVYSAEKVEKKTERRHKELHSMDRLHQDGRAYKKQLSASGGCSLDGSVIVDNGEISDQNGLRPYSPVTEVPPQPNFDETGMESFSEPIRLSLGPSTSTKARDAADRENKTVPDSLVLKSSENVPATQLDADAKKPVPEADRPWLSSAYKVRARPKFTSSIGRMFNKE</sequence>
<accession>A0A3P8DAR1</accession>
<reference evidence="2 3" key="1">
    <citation type="submission" date="2018-11" db="EMBL/GenBank/DDBJ databases">
        <authorList>
            <consortium name="Pathogen Informatics"/>
        </authorList>
    </citation>
    <scope>NUCLEOTIDE SEQUENCE [LARGE SCALE GENOMIC DNA]</scope>
</reference>
<evidence type="ECO:0000313" key="2">
    <source>
        <dbReference type="EMBL" id="VDO93342.1"/>
    </source>
</evidence>
<organism evidence="3 4">
    <name type="scientific">Heligmosomoides polygyrus</name>
    <name type="common">Parasitic roundworm</name>
    <dbReference type="NCBI Taxonomy" id="6339"/>
    <lineage>
        <taxon>Eukaryota</taxon>
        <taxon>Metazoa</taxon>
        <taxon>Ecdysozoa</taxon>
        <taxon>Nematoda</taxon>
        <taxon>Chromadorea</taxon>
        <taxon>Rhabditida</taxon>
        <taxon>Rhabditina</taxon>
        <taxon>Rhabditomorpha</taxon>
        <taxon>Strongyloidea</taxon>
        <taxon>Heligmosomidae</taxon>
        <taxon>Heligmosomoides</taxon>
    </lineage>
</organism>
<evidence type="ECO:0000256" key="1">
    <source>
        <dbReference type="SAM" id="MobiDB-lite"/>
    </source>
</evidence>
<dbReference type="Proteomes" id="UP000050761">
    <property type="component" value="Unassembled WGS sequence"/>
</dbReference>
<gene>
    <name evidence="2" type="ORF">HPBE_LOCUS12725</name>
</gene>
<dbReference type="OrthoDB" id="5833140at2759"/>
<protein>
    <submittedName>
        <fullName evidence="4">Protein EMSY</fullName>
    </submittedName>
</protein>
<feature type="region of interest" description="Disordered" evidence="1">
    <location>
        <begin position="336"/>
        <end position="418"/>
    </location>
</feature>
<evidence type="ECO:0000313" key="3">
    <source>
        <dbReference type="Proteomes" id="UP000050761"/>
    </source>
</evidence>
<dbReference type="WBParaSite" id="HPBE_0001272401-mRNA-1">
    <property type="protein sequence ID" value="HPBE_0001272401-mRNA-1"/>
    <property type="gene ID" value="HPBE_0001272401"/>
</dbReference>
<feature type="compositionally biased region" description="Basic and acidic residues" evidence="1">
    <location>
        <begin position="379"/>
        <end position="390"/>
    </location>
</feature>
<keyword evidence="3" id="KW-1185">Reference proteome</keyword>
<dbReference type="EMBL" id="UZAH01027613">
    <property type="protein sequence ID" value="VDO93342.1"/>
    <property type="molecule type" value="Genomic_DNA"/>
</dbReference>
<evidence type="ECO:0000313" key="4">
    <source>
        <dbReference type="WBParaSite" id="HPBE_0001272401-mRNA-1"/>
    </source>
</evidence>
<dbReference type="AlphaFoldDB" id="A0A183FWC5"/>
<accession>A0A183FWC5</accession>
<reference evidence="4" key="2">
    <citation type="submission" date="2019-09" db="UniProtKB">
        <authorList>
            <consortium name="WormBaseParasite"/>
        </authorList>
    </citation>
    <scope>IDENTIFICATION</scope>
</reference>